<accession>A0A381RDK3</accession>
<gene>
    <name evidence="5" type="ORF">METZ01_LOCUS40791</name>
</gene>
<protein>
    <recommendedName>
        <fullName evidence="4">Nitroreductase domain-containing protein</fullName>
    </recommendedName>
</protein>
<dbReference type="PANTHER" id="PTHR23026:SF90">
    <property type="entry name" value="IODOTYROSINE DEIODINASE 1"/>
    <property type="match status" value="1"/>
</dbReference>
<dbReference type="InterPro" id="IPR029479">
    <property type="entry name" value="Nitroreductase"/>
</dbReference>
<keyword evidence="2" id="KW-0288">FMN</keyword>
<evidence type="ECO:0000313" key="5">
    <source>
        <dbReference type="EMBL" id="SUZ87937.1"/>
    </source>
</evidence>
<dbReference type="Pfam" id="PF00881">
    <property type="entry name" value="Nitroreductase"/>
    <property type="match status" value="1"/>
</dbReference>
<evidence type="ECO:0000259" key="4">
    <source>
        <dbReference type="Pfam" id="PF00881"/>
    </source>
</evidence>
<dbReference type="EMBL" id="UINC01001747">
    <property type="protein sequence ID" value="SUZ87937.1"/>
    <property type="molecule type" value="Genomic_DNA"/>
</dbReference>
<keyword evidence="1" id="KW-0285">Flavoprotein</keyword>
<dbReference type="InterPro" id="IPR000415">
    <property type="entry name" value="Nitroreductase-like"/>
</dbReference>
<dbReference type="Gene3D" id="3.40.109.10">
    <property type="entry name" value="NADH Oxidase"/>
    <property type="match status" value="1"/>
</dbReference>
<dbReference type="SUPFAM" id="SSF55469">
    <property type="entry name" value="FMN-dependent nitroreductase-like"/>
    <property type="match status" value="1"/>
</dbReference>
<dbReference type="AlphaFoldDB" id="A0A381RDK3"/>
<reference evidence="5" key="1">
    <citation type="submission" date="2018-05" db="EMBL/GenBank/DDBJ databases">
        <authorList>
            <person name="Lanie J.A."/>
            <person name="Ng W.-L."/>
            <person name="Kazmierczak K.M."/>
            <person name="Andrzejewski T.M."/>
            <person name="Davidsen T.M."/>
            <person name="Wayne K.J."/>
            <person name="Tettelin H."/>
            <person name="Glass J.I."/>
            <person name="Rusch D."/>
            <person name="Podicherti R."/>
            <person name="Tsui H.-C.T."/>
            <person name="Winkler M.E."/>
        </authorList>
    </citation>
    <scope>NUCLEOTIDE SEQUENCE</scope>
</reference>
<feature type="domain" description="Nitroreductase" evidence="4">
    <location>
        <begin position="9"/>
        <end position="181"/>
    </location>
</feature>
<sequence>MDVLEAIYTTRAMRRLSADSLPEGVVPKLFDAAIRGPSSGNQMRLRFLCVTDLKLRQTIQRIYRECLDELNQTRYADTQSMLASGDQEDPAYQQVFAIDQSAQWLADNLDQPPMLIFVFGHAGGETTTLPCLWNLCLAARAEGLGTAITTLLKVQRARVEELLGLPPDGPWQMHAMVPIGYPLGRWGVARRRPANEVVYSEQWGAPVAWTVDEPCFSGDENRVG</sequence>
<keyword evidence="3" id="KW-0560">Oxidoreductase</keyword>
<name>A0A381RDK3_9ZZZZ</name>
<evidence type="ECO:0000256" key="3">
    <source>
        <dbReference type="ARBA" id="ARBA00023002"/>
    </source>
</evidence>
<dbReference type="InterPro" id="IPR050627">
    <property type="entry name" value="Nitroreductase/BluB"/>
</dbReference>
<evidence type="ECO:0000256" key="2">
    <source>
        <dbReference type="ARBA" id="ARBA00022643"/>
    </source>
</evidence>
<organism evidence="5">
    <name type="scientific">marine metagenome</name>
    <dbReference type="NCBI Taxonomy" id="408172"/>
    <lineage>
        <taxon>unclassified sequences</taxon>
        <taxon>metagenomes</taxon>
        <taxon>ecological metagenomes</taxon>
    </lineage>
</organism>
<dbReference type="GO" id="GO:0016491">
    <property type="term" value="F:oxidoreductase activity"/>
    <property type="evidence" value="ECO:0007669"/>
    <property type="project" value="UniProtKB-KW"/>
</dbReference>
<proteinExistence type="predicted"/>
<evidence type="ECO:0000256" key="1">
    <source>
        <dbReference type="ARBA" id="ARBA00022630"/>
    </source>
</evidence>
<dbReference type="PANTHER" id="PTHR23026">
    <property type="entry name" value="NADPH NITROREDUCTASE"/>
    <property type="match status" value="1"/>
</dbReference>